<proteinExistence type="predicted"/>
<feature type="transmembrane region" description="Helical" evidence="1">
    <location>
        <begin position="6"/>
        <end position="25"/>
    </location>
</feature>
<evidence type="ECO:0008006" key="4">
    <source>
        <dbReference type="Google" id="ProtNLM"/>
    </source>
</evidence>
<dbReference type="STRING" id="474950.SAMN05421771_1244"/>
<protein>
    <recommendedName>
        <fullName evidence="4">DUF1360 domain-containing protein</fullName>
    </recommendedName>
</protein>
<dbReference type="EMBL" id="FOZL01000001">
    <property type="protein sequence ID" value="SFS06710.1"/>
    <property type="molecule type" value="Genomic_DNA"/>
</dbReference>
<name>A0A1I6LTQ0_9BACT</name>
<keyword evidence="3" id="KW-1185">Reference proteome</keyword>
<feature type="transmembrane region" description="Helical" evidence="1">
    <location>
        <begin position="86"/>
        <end position="105"/>
    </location>
</feature>
<keyword evidence="1" id="KW-0472">Membrane</keyword>
<evidence type="ECO:0000313" key="2">
    <source>
        <dbReference type="EMBL" id="SFS06710.1"/>
    </source>
</evidence>
<dbReference type="Proteomes" id="UP000199024">
    <property type="component" value="Unassembled WGS sequence"/>
</dbReference>
<evidence type="ECO:0000313" key="3">
    <source>
        <dbReference type="Proteomes" id="UP000199024"/>
    </source>
</evidence>
<keyword evidence="1" id="KW-1133">Transmembrane helix</keyword>
<keyword evidence="1" id="KW-0812">Transmembrane</keyword>
<sequence>MPSLANQIAFLFLLGIPIACVAWTVTHEEVFREPREYCKKRSQNCKPIVARKFFYLFTCEYCFSHYVAALFLIITHYHLLYAGWRGYLMAEFALVWVANVYMSFFNRLRLDIKHENVVIAAEQIVVDQTKEREPATVTPAP</sequence>
<gene>
    <name evidence="2" type="ORF">SAMN05421771_1244</name>
</gene>
<reference evidence="2 3" key="1">
    <citation type="submission" date="2016-10" db="EMBL/GenBank/DDBJ databases">
        <authorList>
            <person name="de Groot N.N."/>
        </authorList>
    </citation>
    <scope>NUCLEOTIDE SEQUENCE [LARGE SCALE GENOMIC DNA]</scope>
    <source>
        <strain evidence="2 3">DSM 21001</strain>
    </source>
</reference>
<feature type="transmembrane region" description="Helical" evidence="1">
    <location>
        <begin position="53"/>
        <end position="74"/>
    </location>
</feature>
<dbReference type="AlphaFoldDB" id="A0A1I6LTQ0"/>
<evidence type="ECO:0000256" key="1">
    <source>
        <dbReference type="SAM" id="Phobius"/>
    </source>
</evidence>
<dbReference type="OrthoDB" id="9154490at2"/>
<accession>A0A1I6LTQ0</accession>
<organism evidence="2 3">
    <name type="scientific">Granulicella pectinivorans</name>
    <dbReference type="NCBI Taxonomy" id="474950"/>
    <lineage>
        <taxon>Bacteria</taxon>
        <taxon>Pseudomonadati</taxon>
        <taxon>Acidobacteriota</taxon>
        <taxon>Terriglobia</taxon>
        <taxon>Terriglobales</taxon>
        <taxon>Acidobacteriaceae</taxon>
        <taxon>Granulicella</taxon>
    </lineage>
</organism>
<dbReference type="RefSeq" id="WP_089837586.1">
    <property type="nucleotide sequence ID" value="NZ_FOZL01000001.1"/>
</dbReference>